<keyword evidence="2" id="KW-1185">Reference proteome</keyword>
<dbReference type="AlphaFoldDB" id="A0AAX4J9A4"/>
<organism evidence="1 2">
    <name type="scientific">Vairimorpha necatrix</name>
    <dbReference type="NCBI Taxonomy" id="6039"/>
    <lineage>
        <taxon>Eukaryota</taxon>
        <taxon>Fungi</taxon>
        <taxon>Fungi incertae sedis</taxon>
        <taxon>Microsporidia</taxon>
        <taxon>Nosematidae</taxon>
        <taxon>Vairimorpha</taxon>
    </lineage>
</organism>
<reference evidence="1" key="1">
    <citation type="journal article" date="2024" name="BMC Genomics">
        <title>Functional annotation of a divergent genome using sequence and structure-based similarity.</title>
        <authorList>
            <person name="Svedberg D."/>
            <person name="Winiger R.R."/>
            <person name="Berg A."/>
            <person name="Sharma H."/>
            <person name="Tellgren-Roth C."/>
            <person name="Debrunner-Vossbrinck B.A."/>
            <person name="Vossbrinck C.R."/>
            <person name="Barandun J."/>
        </authorList>
    </citation>
    <scope>NUCLEOTIDE SEQUENCE</scope>
    <source>
        <strain evidence="1">Illinois isolate</strain>
    </source>
</reference>
<dbReference type="KEGG" id="vnx:VNE69_02065"/>
<evidence type="ECO:0000313" key="2">
    <source>
        <dbReference type="Proteomes" id="UP001334084"/>
    </source>
</evidence>
<dbReference type="Proteomes" id="UP001334084">
    <property type="component" value="Chromosome 2"/>
</dbReference>
<sequence length="203" mass="24990">MKENHIKKPRKPSYAPDTIFYHERFRINKIIKKLNQKGNKIPLIKKFKEFFIESLLKDKIIKNKKNYKNFKNYEKYYKSYIKYIDETACYLIENYEDCEEDIEEINAEKMLDKFKFRSNGFFQYIKYSILDMDLSKPEDEIFNICLLEWYDMSEKERKMYRKLGSKKHKFYKGLPDDMRKAGHIIDNINDLDIEWDSQEEWID</sequence>
<protein>
    <submittedName>
        <fullName evidence="1">Uncharacterized protein</fullName>
    </submittedName>
</protein>
<dbReference type="RefSeq" id="XP_065328683.1">
    <property type="nucleotide sequence ID" value="XM_065472611.1"/>
</dbReference>
<gene>
    <name evidence="1" type="ORF">VNE69_02065</name>
</gene>
<accession>A0AAX4J9A4</accession>
<name>A0AAX4J9A4_9MICR</name>
<dbReference type="EMBL" id="CP142727">
    <property type="protein sequence ID" value="WUR02538.1"/>
    <property type="molecule type" value="Genomic_DNA"/>
</dbReference>
<proteinExistence type="predicted"/>
<dbReference type="GeneID" id="90540355"/>
<evidence type="ECO:0000313" key="1">
    <source>
        <dbReference type="EMBL" id="WUR02538.1"/>
    </source>
</evidence>